<evidence type="ECO:0000313" key="2">
    <source>
        <dbReference type="Proteomes" id="UP000241890"/>
    </source>
</evidence>
<dbReference type="Proteomes" id="UP000241890">
    <property type="component" value="Unassembled WGS sequence"/>
</dbReference>
<sequence length="149" mass="16972">MQKSTVNSEAGMKARLEFAKKLESLVFDPDQNVLIFIDEMPFYLAMHRSHGWSRNADNRMLEKIENFAPLREFLVEHGGSISILRTSPNSPHLNLCEYYNRVLRTYSQHERNDAVISSLLLAEDAPHGQKTMLAKLEAEQGSRTPTLVA</sequence>
<protein>
    <submittedName>
        <fullName evidence="1">Uncharacterized protein</fullName>
    </submittedName>
</protein>
<gene>
    <name evidence="1" type="ORF">FCC1311_049932</name>
</gene>
<accession>A0A2R5GCS5</accession>
<dbReference type="AlphaFoldDB" id="A0A2R5GCS5"/>
<proteinExistence type="predicted"/>
<name>A0A2R5GCS5_9STRA</name>
<comment type="caution">
    <text evidence="1">The sequence shown here is derived from an EMBL/GenBank/DDBJ whole genome shotgun (WGS) entry which is preliminary data.</text>
</comment>
<dbReference type="EMBL" id="BEYU01000048">
    <property type="protein sequence ID" value="GBG28772.1"/>
    <property type="molecule type" value="Genomic_DNA"/>
</dbReference>
<dbReference type="InParanoid" id="A0A2R5GCS5"/>
<reference evidence="1 2" key="1">
    <citation type="submission" date="2017-12" db="EMBL/GenBank/DDBJ databases">
        <title>Sequencing, de novo assembly and annotation of complete genome of a new Thraustochytrid species, strain FCC1311.</title>
        <authorList>
            <person name="Sedici K."/>
            <person name="Godart F."/>
            <person name="Aiese Cigliano R."/>
            <person name="Sanseverino W."/>
            <person name="Barakat M."/>
            <person name="Ortet P."/>
            <person name="Marechal E."/>
            <person name="Cagnac O."/>
            <person name="Amato A."/>
        </authorList>
    </citation>
    <scope>NUCLEOTIDE SEQUENCE [LARGE SCALE GENOMIC DNA]</scope>
</reference>
<dbReference type="OrthoDB" id="10617480at2759"/>
<evidence type="ECO:0000313" key="1">
    <source>
        <dbReference type="EMBL" id="GBG28772.1"/>
    </source>
</evidence>
<organism evidence="1 2">
    <name type="scientific">Hondaea fermentalgiana</name>
    <dbReference type="NCBI Taxonomy" id="2315210"/>
    <lineage>
        <taxon>Eukaryota</taxon>
        <taxon>Sar</taxon>
        <taxon>Stramenopiles</taxon>
        <taxon>Bigyra</taxon>
        <taxon>Labyrinthulomycetes</taxon>
        <taxon>Thraustochytrida</taxon>
        <taxon>Thraustochytriidae</taxon>
        <taxon>Hondaea</taxon>
    </lineage>
</organism>
<keyword evidence="2" id="KW-1185">Reference proteome</keyword>